<dbReference type="Gene3D" id="3.40.50.300">
    <property type="entry name" value="P-loop containing nucleotide triphosphate hydrolases"/>
    <property type="match status" value="1"/>
</dbReference>
<comment type="catalytic activity">
    <reaction evidence="5">
        <text>3'-dephospho-CoA + ATP = ADP + CoA + H(+)</text>
        <dbReference type="Rhea" id="RHEA:18245"/>
        <dbReference type="ChEBI" id="CHEBI:15378"/>
        <dbReference type="ChEBI" id="CHEBI:30616"/>
        <dbReference type="ChEBI" id="CHEBI:57287"/>
        <dbReference type="ChEBI" id="CHEBI:57328"/>
        <dbReference type="ChEBI" id="CHEBI:456216"/>
        <dbReference type="EC" id="2.7.1.24"/>
    </reaction>
</comment>
<dbReference type="PANTHER" id="PTHR10695:SF46">
    <property type="entry name" value="BIFUNCTIONAL COENZYME A SYNTHASE-RELATED"/>
    <property type="match status" value="1"/>
</dbReference>
<reference evidence="7 8" key="1">
    <citation type="submission" date="2024-09" db="EMBL/GenBank/DDBJ databases">
        <title>Draft genome sequence of Candidatus Magnetaquicoccaceae bacterium FCR-1.</title>
        <authorList>
            <person name="Shimoshige H."/>
            <person name="Shimamura S."/>
            <person name="Taoka A."/>
            <person name="Kobayashi H."/>
            <person name="Maekawa T."/>
        </authorList>
    </citation>
    <scope>NUCLEOTIDE SEQUENCE [LARGE SCALE GENOMIC DNA]</scope>
    <source>
        <strain evidence="7 8">FCR-1</strain>
    </source>
</reference>
<keyword evidence="3 5" id="KW-0067">ATP-binding</keyword>
<proteinExistence type="inferred from homology"/>
<comment type="pathway">
    <text evidence="5">Cofactor biosynthesis; coenzyme A biosynthesis; CoA from (R)-pantothenate: step 5/5.</text>
</comment>
<evidence type="ECO:0000256" key="3">
    <source>
        <dbReference type="ARBA" id="ARBA00022840"/>
    </source>
</evidence>
<keyword evidence="2 5" id="KW-0547">Nucleotide-binding</keyword>
<comment type="caution">
    <text evidence="7">The sequence shown here is derived from an EMBL/GenBank/DDBJ whole genome shotgun (WGS) entry which is preliminary data.</text>
</comment>
<dbReference type="EMBL" id="BAAFGK010000005">
    <property type="protein sequence ID" value="GAB0058536.1"/>
    <property type="molecule type" value="Genomic_DNA"/>
</dbReference>
<dbReference type="RefSeq" id="WP_420906257.1">
    <property type="nucleotide sequence ID" value="NZ_BAAFGK010000005.1"/>
</dbReference>
<dbReference type="EC" id="2.7.1.24" evidence="5 6"/>
<keyword evidence="5" id="KW-0963">Cytoplasm</keyword>
<dbReference type="NCBIfam" id="TIGR00152">
    <property type="entry name" value="dephospho-CoA kinase"/>
    <property type="match status" value="1"/>
</dbReference>
<keyword evidence="4 5" id="KW-0173">Coenzyme A biosynthesis</keyword>
<comment type="function">
    <text evidence="5">Catalyzes the phosphorylation of the 3'-hydroxyl group of dephosphocoenzyme A to form coenzyme A.</text>
</comment>
<dbReference type="Pfam" id="PF01121">
    <property type="entry name" value="CoaE"/>
    <property type="match status" value="1"/>
</dbReference>
<evidence type="ECO:0000313" key="8">
    <source>
        <dbReference type="Proteomes" id="UP001628193"/>
    </source>
</evidence>
<dbReference type="SUPFAM" id="SSF52540">
    <property type="entry name" value="P-loop containing nucleoside triphosphate hydrolases"/>
    <property type="match status" value="1"/>
</dbReference>
<dbReference type="CDD" id="cd02022">
    <property type="entry name" value="DPCK"/>
    <property type="match status" value="1"/>
</dbReference>
<dbReference type="InterPro" id="IPR027417">
    <property type="entry name" value="P-loop_NTPase"/>
</dbReference>
<name>A0ABQ0CCC2_9PROT</name>
<keyword evidence="5 7" id="KW-0808">Transferase</keyword>
<comment type="similarity">
    <text evidence="1 5">Belongs to the CoaE family.</text>
</comment>
<keyword evidence="5 7" id="KW-0418">Kinase</keyword>
<gene>
    <name evidence="5 7" type="primary">coaE</name>
    <name evidence="7" type="ORF">SIID45300_02887</name>
</gene>
<sequence>MLYLLGITGSIGCGKSTVTRLLGEQGALTLDADQLARQALAPGSPLLDRVAERFGADLLTPDRILNRPLLAERVFSDPDQRRALEGLIHPHVFASMATSLERWDAQTAPGQCRIVALEIPLLFETGSESLCDSIAVVICGDRQTERLAERTNLTTTTRQNIIAQQLPETIKQQHADWILDNRCDAETLLSQILNLWKRLTGQFPSQNPAWPGQWNAYRLQNHTVFDGS</sequence>
<evidence type="ECO:0000256" key="1">
    <source>
        <dbReference type="ARBA" id="ARBA00009018"/>
    </source>
</evidence>
<evidence type="ECO:0000256" key="4">
    <source>
        <dbReference type="ARBA" id="ARBA00022993"/>
    </source>
</evidence>
<protein>
    <recommendedName>
        <fullName evidence="5 6">Dephospho-CoA kinase</fullName>
        <ecNumber evidence="5 6">2.7.1.24</ecNumber>
    </recommendedName>
    <alternativeName>
        <fullName evidence="5">Dephosphocoenzyme A kinase</fullName>
    </alternativeName>
</protein>
<dbReference type="HAMAP" id="MF_00376">
    <property type="entry name" value="Dephospho_CoA_kinase"/>
    <property type="match status" value="1"/>
</dbReference>
<evidence type="ECO:0000256" key="6">
    <source>
        <dbReference type="NCBIfam" id="TIGR00152"/>
    </source>
</evidence>
<keyword evidence="8" id="KW-1185">Reference proteome</keyword>
<evidence type="ECO:0000313" key="7">
    <source>
        <dbReference type="EMBL" id="GAB0058536.1"/>
    </source>
</evidence>
<dbReference type="PANTHER" id="PTHR10695">
    <property type="entry name" value="DEPHOSPHO-COA KINASE-RELATED"/>
    <property type="match status" value="1"/>
</dbReference>
<dbReference type="PROSITE" id="PS51219">
    <property type="entry name" value="DPCK"/>
    <property type="match status" value="1"/>
</dbReference>
<evidence type="ECO:0000256" key="2">
    <source>
        <dbReference type="ARBA" id="ARBA00022741"/>
    </source>
</evidence>
<dbReference type="InterPro" id="IPR001977">
    <property type="entry name" value="Depp_CoAkinase"/>
</dbReference>
<accession>A0ABQ0CCC2</accession>
<feature type="binding site" evidence="5">
    <location>
        <begin position="12"/>
        <end position="17"/>
    </location>
    <ligand>
        <name>ATP</name>
        <dbReference type="ChEBI" id="CHEBI:30616"/>
    </ligand>
</feature>
<organism evidence="7 8">
    <name type="scientific">Candidatus Magnetaquiglobus chichijimensis</name>
    <dbReference type="NCBI Taxonomy" id="3141448"/>
    <lineage>
        <taxon>Bacteria</taxon>
        <taxon>Pseudomonadati</taxon>
        <taxon>Pseudomonadota</taxon>
        <taxon>Magnetococcia</taxon>
        <taxon>Magnetococcales</taxon>
        <taxon>Candidatus Magnetaquicoccaceae</taxon>
        <taxon>Candidatus Magnetaquiglobus</taxon>
    </lineage>
</organism>
<dbReference type="Proteomes" id="UP001628193">
    <property type="component" value="Unassembled WGS sequence"/>
</dbReference>
<dbReference type="GO" id="GO:0004140">
    <property type="term" value="F:dephospho-CoA kinase activity"/>
    <property type="evidence" value="ECO:0007669"/>
    <property type="project" value="UniProtKB-EC"/>
</dbReference>
<comment type="subcellular location">
    <subcellularLocation>
        <location evidence="5">Cytoplasm</location>
    </subcellularLocation>
</comment>
<evidence type="ECO:0000256" key="5">
    <source>
        <dbReference type="HAMAP-Rule" id="MF_00376"/>
    </source>
</evidence>